<dbReference type="InterPro" id="IPR036916">
    <property type="entry name" value="Sda_sf"/>
</dbReference>
<dbReference type="EMBL" id="BMHB01000001">
    <property type="protein sequence ID" value="GGI10678.1"/>
    <property type="molecule type" value="Genomic_DNA"/>
</dbReference>
<dbReference type="OrthoDB" id="2933732at2"/>
<reference evidence="2" key="1">
    <citation type="journal article" date="2019" name="Int. J. Syst. Evol. Microbiol.">
        <title>The Global Catalogue of Microorganisms (GCM) 10K type strain sequencing project: providing services to taxonomists for standard genome sequencing and annotation.</title>
        <authorList>
            <consortium name="The Broad Institute Genomics Platform"/>
            <consortium name="The Broad Institute Genome Sequencing Center for Infectious Disease"/>
            <person name="Wu L."/>
            <person name="Ma J."/>
        </authorList>
    </citation>
    <scope>NUCLEOTIDE SEQUENCE [LARGE SCALE GENOMIC DNA]</scope>
    <source>
        <strain evidence="2">CGMCC 1.14993</strain>
    </source>
</reference>
<accession>A0A8J3EVY5</accession>
<evidence type="ECO:0000313" key="2">
    <source>
        <dbReference type="Proteomes" id="UP000626244"/>
    </source>
</evidence>
<protein>
    <recommendedName>
        <fullName evidence="3">Sporulation histidine kinase inhibitor Sda</fullName>
    </recommendedName>
</protein>
<dbReference type="SUPFAM" id="SSF100985">
    <property type="entry name" value="Sporulation inhibitor Sda"/>
    <property type="match status" value="1"/>
</dbReference>
<gene>
    <name evidence="1" type="ORF">GCM10007380_04010</name>
</gene>
<evidence type="ECO:0000313" key="1">
    <source>
        <dbReference type="EMBL" id="GGI10678.1"/>
    </source>
</evidence>
<dbReference type="AlphaFoldDB" id="A0A8J3EVY5"/>
<keyword evidence="2" id="KW-1185">Reference proteome</keyword>
<dbReference type="RefSeq" id="WP_087998695.1">
    <property type="nucleotide sequence ID" value="NZ_BMHB01000001.1"/>
</dbReference>
<name>A0A8J3EVY5_9BACI</name>
<dbReference type="Pfam" id="PF08970">
    <property type="entry name" value="Sda"/>
    <property type="match status" value="1"/>
</dbReference>
<organism evidence="1 2">
    <name type="scientific">Gottfriedia solisilvae</name>
    <dbReference type="NCBI Taxonomy" id="1516104"/>
    <lineage>
        <taxon>Bacteria</taxon>
        <taxon>Bacillati</taxon>
        <taxon>Bacillota</taxon>
        <taxon>Bacilli</taxon>
        <taxon>Bacillales</taxon>
        <taxon>Bacillaceae</taxon>
        <taxon>Gottfriedia</taxon>
    </lineage>
</organism>
<proteinExistence type="predicted"/>
<comment type="caution">
    <text evidence="1">The sequence shown here is derived from an EMBL/GenBank/DDBJ whole genome shotgun (WGS) entry which is preliminary data.</text>
</comment>
<evidence type="ECO:0008006" key="3">
    <source>
        <dbReference type="Google" id="ProtNLM"/>
    </source>
</evidence>
<dbReference type="InterPro" id="IPR015064">
    <property type="entry name" value="Sda"/>
</dbReference>
<sequence length="46" mass="5539">MYKLNDDLLLESYKKALGLQLDPAFIYLIEKEIKRRGLDYYIRQTS</sequence>
<dbReference type="Gene3D" id="1.10.287.1100">
    <property type="entry name" value="Sporulation inhibitor A"/>
    <property type="match status" value="1"/>
</dbReference>
<dbReference type="Proteomes" id="UP000626244">
    <property type="component" value="Unassembled WGS sequence"/>
</dbReference>